<reference evidence="6" key="2">
    <citation type="submission" date="2023-05" db="EMBL/GenBank/DDBJ databases">
        <authorList>
            <consortium name="Lawrence Berkeley National Laboratory"/>
            <person name="Steindorff A."/>
            <person name="Hensen N."/>
            <person name="Bonometti L."/>
            <person name="Westerberg I."/>
            <person name="Brannstrom I.O."/>
            <person name="Guillou S."/>
            <person name="Cros-Aarteil S."/>
            <person name="Calhoun S."/>
            <person name="Haridas S."/>
            <person name="Kuo A."/>
            <person name="Mondo S."/>
            <person name="Pangilinan J."/>
            <person name="Riley R."/>
            <person name="Labutti K."/>
            <person name="Andreopoulos B."/>
            <person name="Lipzen A."/>
            <person name="Chen C."/>
            <person name="Yanf M."/>
            <person name="Daum C."/>
            <person name="Ng V."/>
            <person name="Clum A."/>
            <person name="Ohm R."/>
            <person name="Martin F."/>
            <person name="Silar P."/>
            <person name="Natvig D."/>
            <person name="Lalanne C."/>
            <person name="Gautier V."/>
            <person name="Ament-Velasquez S.L."/>
            <person name="Kruys A."/>
            <person name="Hutchinson M.I."/>
            <person name="Powell A.J."/>
            <person name="Barry K."/>
            <person name="Miller A.N."/>
            <person name="Grigoriev I.V."/>
            <person name="Debuchy R."/>
            <person name="Gladieux P."/>
            <person name="Thoren M.H."/>
            <person name="Johannesson H."/>
        </authorList>
    </citation>
    <scope>NUCLEOTIDE SEQUENCE</scope>
    <source>
        <strain evidence="6">PSN309</strain>
    </source>
</reference>
<accession>A0AAN7AFS1</accession>
<dbReference type="GO" id="GO:0004499">
    <property type="term" value="F:N,N-dimethylaniline monooxygenase activity"/>
    <property type="evidence" value="ECO:0007669"/>
    <property type="project" value="InterPro"/>
</dbReference>
<dbReference type="PANTHER" id="PTHR42877:SF10">
    <property type="entry name" value="L-ORNITHINE N(5)-OXYGENASE"/>
    <property type="match status" value="1"/>
</dbReference>
<evidence type="ECO:0008006" key="8">
    <source>
        <dbReference type="Google" id="ProtNLM"/>
    </source>
</evidence>
<dbReference type="Pfam" id="PF00743">
    <property type="entry name" value="FMO-like"/>
    <property type="match status" value="1"/>
</dbReference>
<evidence type="ECO:0000256" key="1">
    <source>
        <dbReference type="ARBA" id="ARBA00010139"/>
    </source>
</evidence>
<comment type="caution">
    <text evidence="6">The sequence shown here is derived from an EMBL/GenBank/DDBJ whole genome shotgun (WGS) entry which is preliminary data.</text>
</comment>
<gene>
    <name evidence="6" type="ORF">QBC35DRAFT_506414</name>
</gene>
<name>A0AAN7AFS1_9PEZI</name>
<evidence type="ECO:0000256" key="3">
    <source>
        <dbReference type="ARBA" id="ARBA00022827"/>
    </source>
</evidence>
<dbReference type="SUPFAM" id="SSF51905">
    <property type="entry name" value="FAD/NAD(P)-binding domain"/>
    <property type="match status" value="2"/>
</dbReference>
<evidence type="ECO:0000256" key="5">
    <source>
        <dbReference type="SAM" id="Phobius"/>
    </source>
</evidence>
<organism evidence="6 7">
    <name type="scientific">Podospora australis</name>
    <dbReference type="NCBI Taxonomy" id="1536484"/>
    <lineage>
        <taxon>Eukaryota</taxon>
        <taxon>Fungi</taxon>
        <taxon>Dikarya</taxon>
        <taxon>Ascomycota</taxon>
        <taxon>Pezizomycotina</taxon>
        <taxon>Sordariomycetes</taxon>
        <taxon>Sordariomycetidae</taxon>
        <taxon>Sordariales</taxon>
        <taxon>Podosporaceae</taxon>
        <taxon>Podospora</taxon>
    </lineage>
</organism>
<reference evidence="6" key="1">
    <citation type="journal article" date="2023" name="Mol. Phylogenet. Evol.">
        <title>Genome-scale phylogeny and comparative genomics of the fungal order Sordariales.</title>
        <authorList>
            <person name="Hensen N."/>
            <person name="Bonometti L."/>
            <person name="Westerberg I."/>
            <person name="Brannstrom I.O."/>
            <person name="Guillou S."/>
            <person name="Cros-Aarteil S."/>
            <person name="Calhoun S."/>
            <person name="Haridas S."/>
            <person name="Kuo A."/>
            <person name="Mondo S."/>
            <person name="Pangilinan J."/>
            <person name="Riley R."/>
            <person name="LaButti K."/>
            <person name="Andreopoulos B."/>
            <person name="Lipzen A."/>
            <person name="Chen C."/>
            <person name="Yan M."/>
            <person name="Daum C."/>
            <person name="Ng V."/>
            <person name="Clum A."/>
            <person name="Steindorff A."/>
            <person name="Ohm R.A."/>
            <person name="Martin F."/>
            <person name="Silar P."/>
            <person name="Natvig D.O."/>
            <person name="Lalanne C."/>
            <person name="Gautier V."/>
            <person name="Ament-Velasquez S.L."/>
            <person name="Kruys A."/>
            <person name="Hutchinson M.I."/>
            <person name="Powell A.J."/>
            <person name="Barry K."/>
            <person name="Miller A.N."/>
            <person name="Grigoriev I.V."/>
            <person name="Debuchy R."/>
            <person name="Gladieux P."/>
            <person name="Hiltunen Thoren M."/>
            <person name="Johannesson H."/>
        </authorList>
    </citation>
    <scope>NUCLEOTIDE SEQUENCE</scope>
    <source>
        <strain evidence="6">PSN309</strain>
    </source>
</reference>
<evidence type="ECO:0000313" key="7">
    <source>
        <dbReference type="Proteomes" id="UP001302126"/>
    </source>
</evidence>
<dbReference type="PANTHER" id="PTHR42877">
    <property type="entry name" value="L-ORNITHINE N(5)-MONOOXYGENASE-RELATED"/>
    <property type="match status" value="1"/>
</dbReference>
<sequence length="578" mass="64474">MMAALEDEIPYTQFACIGTGFSGIALGATLVRWYGISSLALFESQPKLGGTWQINRYPGAACDVPSALYSFSFERNPNWTRFLPPHDELQLYLTKVAEKYGLLPLTQFSTKVVKAQWNEPSSRWILTLHDLTSNTFRKHSCQFLFSGTGQFSTPRPLDIPGVESFSGPIIHSARWPSPPPSLEGKKVVVFGNGCTAAQIVPAILPETKSLTQIARSKHWIYPPVDAKMPEIGKAILRSLPGATMLQRYVVYFLAEADWAGFSLTPSAAKFREKRRKMAVAYIKATAPEKYHDLLIPEFEIGCKRRIFDSGYLAALHDERLELTTEKAVEIQPTGVKMEGGRVVEADVIILANGFQTNKYLGGLEVVGRNGERLEEHWKKFGGPEAYNLTSVSGFPNLFLLLGPNTATGHTSTVMVIENAVNYALRVIRPILEGKAEAGSAVDVKPEAEKAYFHRIQTALQNTVWTTGCNSWYVRGEGGKMYNGMTYPWSQRRYWYECLFPVWKDWEYSGKPGKRTIVKSQKRPVMCMATFAVAAVSGLLAWVSRNPNSRLAAVLLAARLGTLDLWKSWAVGLLTQRKK</sequence>
<dbReference type="Gene3D" id="3.50.50.60">
    <property type="entry name" value="FAD/NAD(P)-binding domain"/>
    <property type="match status" value="2"/>
</dbReference>
<dbReference type="Proteomes" id="UP001302126">
    <property type="component" value="Unassembled WGS sequence"/>
</dbReference>
<dbReference type="GO" id="GO:0050660">
    <property type="term" value="F:flavin adenine dinucleotide binding"/>
    <property type="evidence" value="ECO:0007669"/>
    <property type="project" value="InterPro"/>
</dbReference>
<keyword evidence="2" id="KW-0285">Flavoprotein</keyword>
<dbReference type="InterPro" id="IPR036188">
    <property type="entry name" value="FAD/NAD-bd_sf"/>
</dbReference>
<keyword evidence="4" id="KW-0560">Oxidoreductase</keyword>
<evidence type="ECO:0000256" key="4">
    <source>
        <dbReference type="ARBA" id="ARBA00023002"/>
    </source>
</evidence>
<evidence type="ECO:0000313" key="6">
    <source>
        <dbReference type="EMBL" id="KAK4184195.1"/>
    </source>
</evidence>
<dbReference type="AlphaFoldDB" id="A0AAN7AFS1"/>
<keyword evidence="3" id="KW-0274">FAD</keyword>
<keyword evidence="7" id="KW-1185">Reference proteome</keyword>
<feature type="transmembrane region" description="Helical" evidence="5">
    <location>
        <begin position="12"/>
        <end position="34"/>
    </location>
</feature>
<keyword evidence="5" id="KW-0812">Transmembrane</keyword>
<protein>
    <recommendedName>
        <fullName evidence="8">Monooxygenase</fullName>
    </recommendedName>
</protein>
<dbReference type="InterPro" id="IPR020946">
    <property type="entry name" value="Flavin_mOase-like"/>
</dbReference>
<keyword evidence="5" id="KW-1133">Transmembrane helix</keyword>
<comment type="similarity">
    <text evidence="1">Belongs to the FAD-binding monooxygenase family.</text>
</comment>
<proteinExistence type="inferred from homology"/>
<dbReference type="InterPro" id="IPR051209">
    <property type="entry name" value="FAD-bind_Monooxygenase_sf"/>
</dbReference>
<dbReference type="GO" id="GO:0050661">
    <property type="term" value="F:NADP binding"/>
    <property type="evidence" value="ECO:0007669"/>
    <property type="project" value="InterPro"/>
</dbReference>
<evidence type="ECO:0000256" key="2">
    <source>
        <dbReference type="ARBA" id="ARBA00022630"/>
    </source>
</evidence>
<dbReference type="EMBL" id="MU864500">
    <property type="protein sequence ID" value="KAK4184195.1"/>
    <property type="molecule type" value="Genomic_DNA"/>
</dbReference>
<keyword evidence="5" id="KW-0472">Membrane</keyword>